<evidence type="ECO:0000256" key="5">
    <source>
        <dbReference type="SAM" id="Phobius"/>
    </source>
</evidence>
<dbReference type="AlphaFoldDB" id="A0A226E1L4"/>
<evidence type="ECO:0000313" key="9">
    <source>
        <dbReference type="Proteomes" id="UP000198287"/>
    </source>
</evidence>
<dbReference type="InterPro" id="IPR017981">
    <property type="entry name" value="GPCR_2-like_7TM"/>
</dbReference>
<feature type="transmembrane region" description="Helical" evidence="5">
    <location>
        <begin position="379"/>
        <end position="400"/>
    </location>
</feature>
<gene>
    <name evidence="8" type="ORF">Fcan01_14650</name>
</gene>
<evidence type="ECO:0000256" key="6">
    <source>
        <dbReference type="SAM" id="SignalP"/>
    </source>
</evidence>
<evidence type="ECO:0000313" key="8">
    <source>
        <dbReference type="EMBL" id="OXA50867.1"/>
    </source>
</evidence>
<dbReference type="PROSITE" id="PS50261">
    <property type="entry name" value="G_PROTEIN_RECEP_F2_4"/>
    <property type="match status" value="1"/>
</dbReference>
<feature type="transmembrane region" description="Helical" evidence="5">
    <location>
        <begin position="586"/>
        <end position="609"/>
    </location>
</feature>
<protein>
    <submittedName>
        <fullName evidence="8">G-protein coupled receptor Mth</fullName>
    </submittedName>
</protein>
<evidence type="ECO:0000256" key="1">
    <source>
        <dbReference type="ARBA" id="ARBA00004141"/>
    </source>
</evidence>
<dbReference type="Pfam" id="PF00002">
    <property type="entry name" value="7tm_2"/>
    <property type="match status" value="1"/>
</dbReference>
<feature type="chain" id="PRO_5012691627" evidence="6">
    <location>
        <begin position="24"/>
        <end position="671"/>
    </location>
</feature>
<keyword evidence="3 5" id="KW-1133">Transmembrane helix</keyword>
<feature type="transmembrane region" description="Helical" evidence="5">
    <location>
        <begin position="465"/>
        <end position="485"/>
    </location>
</feature>
<dbReference type="EMBL" id="LNIX01000008">
    <property type="protein sequence ID" value="OXA50867.1"/>
    <property type="molecule type" value="Genomic_DNA"/>
</dbReference>
<dbReference type="InterPro" id="IPR052808">
    <property type="entry name" value="GPCR_Mth-like"/>
</dbReference>
<evidence type="ECO:0000256" key="4">
    <source>
        <dbReference type="ARBA" id="ARBA00023136"/>
    </source>
</evidence>
<reference evidence="8 9" key="1">
    <citation type="submission" date="2015-12" db="EMBL/GenBank/DDBJ databases">
        <title>The genome of Folsomia candida.</title>
        <authorList>
            <person name="Faddeeva A."/>
            <person name="Derks M.F."/>
            <person name="Anvar Y."/>
            <person name="Smit S."/>
            <person name="Van Straalen N."/>
            <person name="Roelofs D."/>
        </authorList>
    </citation>
    <scope>NUCLEOTIDE SEQUENCE [LARGE SCALE GENOMIC DNA]</scope>
    <source>
        <strain evidence="8 9">VU population</strain>
        <tissue evidence="8">Whole body</tissue>
    </source>
</reference>
<keyword evidence="9" id="KW-1185">Reference proteome</keyword>
<evidence type="ECO:0000256" key="2">
    <source>
        <dbReference type="ARBA" id="ARBA00022692"/>
    </source>
</evidence>
<feature type="transmembrane region" description="Helical" evidence="5">
    <location>
        <begin position="346"/>
        <end position="367"/>
    </location>
</feature>
<accession>A0A226E1L4</accession>
<comment type="caution">
    <text evidence="8">The sequence shown here is derived from an EMBL/GenBank/DDBJ whole genome shotgun (WGS) entry which is preliminary data.</text>
</comment>
<organism evidence="8 9">
    <name type="scientific">Folsomia candida</name>
    <name type="common">Springtail</name>
    <dbReference type="NCBI Taxonomy" id="158441"/>
    <lineage>
        <taxon>Eukaryota</taxon>
        <taxon>Metazoa</taxon>
        <taxon>Ecdysozoa</taxon>
        <taxon>Arthropoda</taxon>
        <taxon>Hexapoda</taxon>
        <taxon>Collembola</taxon>
        <taxon>Entomobryomorpha</taxon>
        <taxon>Isotomoidea</taxon>
        <taxon>Isotomidae</taxon>
        <taxon>Proisotominae</taxon>
        <taxon>Folsomia</taxon>
    </lineage>
</organism>
<dbReference type="Gene3D" id="1.20.1070.10">
    <property type="entry name" value="Rhodopsin 7-helix transmembrane proteins"/>
    <property type="match status" value="1"/>
</dbReference>
<dbReference type="PANTHER" id="PTHR46953">
    <property type="entry name" value="G-PROTEIN COUPLED RECEPTOR MTH-LIKE 1-RELATED"/>
    <property type="match status" value="1"/>
</dbReference>
<keyword evidence="4 5" id="KW-0472">Membrane</keyword>
<comment type="subcellular location">
    <subcellularLocation>
        <location evidence="1">Membrane</location>
        <topology evidence="1">Multi-pass membrane protein</topology>
    </subcellularLocation>
</comment>
<name>A0A226E1L4_FOLCA</name>
<dbReference type="GO" id="GO:0004930">
    <property type="term" value="F:G protein-coupled receptor activity"/>
    <property type="evidence" value="ECO:0007669"/>
    <property type="project" value="InterPro"/>
</dbReference>
<feature type="signal peptide" evidence="6">
    <location>
        <begin position="1"/>
        <end position="23"/>
    </location>
</feature>
<evidence type="ECO:0000256" key="3">
    <source>
        <dbReference type="ARBA" id="ARBA00022989"/>
    </source>
</evidence>
<keyword evidence="8" id="KW-0675">Receptor</keyword>
<sequence>MKPRLIRLMWFMIFLLGSGTGFGRGNLKANNAGRQVVVRQEETKSDNFVKLFLCCNDTQNGDKLDKHESNSSLFTPCDKWLNDKTSRIWSVPQNLMSTSVETLFLLEKNVDIDECEDAFTTKLFTHEDQDGLRNWFYPNGYMRVGKEFYAPDEFCIEGSTADHIKIRTCPPKCGHSRPCIPKCCTLDKVYSLGMSDGQRGCHPPSGNPTTYFNPPLYSDAVTKIAPSETKMPHYFLWRKANFMFNCFENKTTLFPLSDTVANNLSSIFNATFHSINFKIRYDGAVLYIDLIDKKCRVEKNPKKVLCFDGVQDYGGDVGFQNQEEEYIAVLCTAWNVEHQKGHGNQIVYGVLLLCASIFPLMTSAVYISLWRKQNVHGWTIAATTGSLFLMYVFQGVALVLNGLNVRETIKTIWGCTFTAIVGHFFWLAAFSWMTVMCCDLWLTFRSLTPANRRSKGRSRYIKYSLFGWGLPTAFVGTGVVLDYYYSMDDCTPHLVPGYGQLNCWIVPNSQGVYNYYPAAVLLCLNCVFFGVTCFKLLKYRENTRIATKRETDHWKGFTRLTKLIIVMGVSWAFDICSWSIDGLTLKWYWMIFDIINILRAVGVFVVYVCKQDIIVQLEDAHPRLKKVLTPFKRRISNDLSERTGSTALMAVSPTSLHASPSFRMEQNNRAS</sequence>
<feature type="transmembrane region" description="Helical" evidence="5">
    <location>
        <begin position="420"/>
        <end position="444"/>
    </location>
</feature>
<dbReference type="InterPro" id="IPR000832">
    <property type="entry name" value="GPCR_2_secretin-like"/>
</dbReference>
<dbReference type="OrthoDB" id="6134459at2759"/>
<keyword evidence="2 5" id="KW-0812">Transmembrane</keyword>
<dbReference type="CDD" id="cd15039">
    <property type="entry name" value="7tmB3_Methuselah-like"/>
    <property type="match status" value="1"/>
</dbReference>
<dbReference type="GO" id="GO:0007166">
    <property type="term" value="P:cell surface receptor signaling pathway"/>
    <property type="evidence" value="ECO:0007669"/>
    <property type="project" value="InterPro"/>
</dbReference>
<feature type="transmembrane region" description="Helical" evidence="5">
    <location>
        <begin position="560"/>
        <end position="580"/>
    </location>
</feature>
<keyword evidence="6" id="KW-0732">Signal</keyword>
<dbReference type="PANTHER" id="PTHR46953:SF1">
    <property type="entry name" value="G-PROTEIN COUPLED RECEPTOR MTH-LIKE 1-RELATED"/>
    <property type="match status" value="1"/>
</dbReference>
<dbReference type="Proteomes" id="UP000198287">
    <property type="component" value="Unassembled WGS sequence"/>
</dbReference>
<feature type="domain" description="G-protein coupled receptors family 2 profile 2" evidence="7">
    <location>
        <begin position="345"/>
        <end position="611"/>
    </location>
</feature>
<dbReference type="GO" id="GO:0016020">
    <property type="term" value="C:membrane"/>
    <property type="evidence" value="ECO:0007669"/>
    <property type="project" value="UniProtKB-SubCell"/>
</dbReference>
<evidence type="ECO:0000259" key="7">
    <source>
        <dbReference type="PROSITE" id="PS50261"/>
    </source>
</evidence>
<proteinExistence type="predicted"/>
<feature type="transmembrane region" description="Helical" evidence="5">
    <location>
        <begin position="515"/>
        <end position="539"/>
    </location>
</feature>